<dbReference type="AlphaFoldDB" id="A0A8J4UJN4"/>
<proteinExistence type="predicted"/>
<feature type="compositionally biased region" description="Basic and acidic residues" evidence="1">
    <location>
        <begin position="1"/>
        <end position="14"/>
    </location>
</feature>
<dbReference type="Proteomes" id="UP000727407">
    <property type="component" value="Unassembled WGS sequence"/>
</dbReference>
<reference evidence="2" key="1">
    <citation type="submission" date="2020-07" db="EMBL/GenBank/DDBJ databases">
        <title>Clarias magur genome sequencing, assembly and annotation.</title>
        <authorList>
            <person name="Kushwaha B."/>
            <person name="Kumar R."/>
            <person name="Das P."/>
            <person name="Joshi C.G."/>
            <person name="Kumar D."/>
            <person name="Nagpure N.S."/>
            <person name="Pandey M."/>
            <person name="Agarwal S."/>
            <person name="Srivastava S."/>
            <person name="Singh M."/>
            <person name="Sahoo L."/>
            <person name="Jayasankar P."/>
            <person name="Meher P.K."/>
            <person name="Koringa P.G."/>
            <person name="Iquebal M.A."/>
            <person name="Das S.P."/>
            <person name="Bit A."/>
            <person name="Patnaik S."/>
            <person name="Patel N."/>
            <person name="Shah T.M."/>
            <person name="Hinsu A."/>
            <person name="Jena J.K."/>
        </authorList>
    </citation>
    <scope>NUCLEOTIDE SEQUENCE</scope>
    <source>
        <strain evidence="2">CIFAMagur01</strain>
        <tissue evidence="2">Testis</tissue>
    </source>
</reference>
<organism evidence="2 3">
    <name type="scientific">Clarias magur</name>
    <name type="common">Asian catfish</name>
    <name type="synonym">Macropteronotus magur</name>
    <dbReference type="NCBI Taxonomy" id="1594786"/>
    <lineage>
        <taxon>Eukaryota</taxon>
        <taxon>Metazoa</taxon>
        <taxon>Chordata</taxon>
        <taxon>Craniata</taxon>
        <taxon>Vertebrata</taxon>
        <taxon>Euteleostomi</taxon>
        <taxon>Actinopterygii</taxon>
        <taxon>Neopterygii</taxon>
        <taxon>Teleostei</taxon>
        <taxon>Ostariophysi</taxon>
        <taxon>Siluriformes</taxon>
        <taxon>Clariidae</taxon>
        <taxon>Clarias</taxon>
    </lineage>
</organism>
<keyword evidence="3" id="KW-1185">Reference proteome</keyword>
<gene>
    <name evidence="2" type="ORF">DAT39_001650</name>
</gene>
<protein>
    <submittedName>
        <fullName evidence="2">Uncharacterized protein</fullName>
    </submittedName>
</protein>
<evidence type="ECO:0000313" key="2">
    <source>
        <dbReference type="EMBL" id="KAF5908691.1"/>
    </source>
</evidence>
<evidence type="ECO:0000313" key="3">
    <source>
        <dbReference type="Proteomes" id="UP000727407"/>
    </source>
</evidence>
<name>A0A8J4UJN4_CLAMG</name>
<comment type="caution">
    <text evidence="2">The sequence shown here is derived from an EMBL/GenBank/DDBJ whole genome shotgun (WGS) entry which is preliminary data.</text>
</comment>
<feature type="compositionally biased region" description="Polar residues" evidence="1">
    <location>
        <begin position="17"/>
        <end position="32"/>
    </location>
</feature>
<evidence type="ECO:0000256" key="1">
    <source>
        <dbReference type="SAM" id="MobiDB-lite"/>
    </source>
</evidence>
<dbReference type="EMBL" id="QNUK01000012">
    <property type="protein sequence ID" value="KAF5908691.1"/>
    <property type="molecule type" value="Genomic_DNA"/>
</dbReference>
<sequence>MGDLERRALKDRAPHLQTDSPGLMRTQSEKQSSVCESAEMAMSQNRCYIKIDGFCSKKRKQECSKEMSLSCLCTTTDHFT</sequence>
<accession>A0A8J4UJN4</accession>
<feature type="region of interest" description="Disordered" evidence="1">
    <location>
        <begin position="1"/>
        <end position="32"/>
    </location>
</feature>